<proteinExistence type="predicted"/>
<name>A0ACB8UPT8_9EURO</name>
<sequence length="1137" mass="123781">MGSGAAEPEQSSQKQKAILPTELSVPPPIADVHKNNRNAEHKTASELTPKDESNTCTLSTSVPQAVLDDFGLPIRNTRSPFKSECISTGEPESVGKSEIESTTVLGASLPRSSSVPSQISENQERKKDKVDDSDRRVGGSPEILGSRAPVFAKATESPGCGKVDAKDETTGSHSRSYSTGPAVSEWSHQRIATKDESADKQDDGGWQDMPALGALDFYDDYGRIVARGCKDEGGEAVYQGLGGAGRGYTRVQVDDDAQSATSLDEETKYLFPEPQSNALGIEDEIRDPLSQLQATKTLLTEGQRIAYVGVTKLVIFQMVKDLEAIQSTKGTRKYISGAIDSTTKWGQQMMIRLYAHMEIDAAEQVMIEQLAEHGVQPADLVAPLMQNARVKNPVAETSSSVTELSGSPDCNKDYPASHVSEPSCDSPPPPYEAHQYDDLPEVRTPSQLPSSENLDIDLRWTILCDLFLVLIADSTYDSRSRRLLERVAEAMDISWVQICRFEKRVIDALEMQEEKSKETWDEADHMEKRRKDALKRRYMIMGLATVGGGLVIGLSAGLLAPVIGAGLAAGFTTIGVSGTGAFLGGVGGTALITSGATITGSTIGIRASNRRTGAVKTFEYRPLHNNKRLNLIVTAAGWMTGKVDDVRLPFSTVDPVMGDIYSILWEPEMLQSMGATINILATEALTQGLQQVLGSTILTALMASLQLPIVLTKLSYLIDNPWNVSLARANASGLILADSLIDRNLGNRPITLIGFSLGARLIFSCLKELADKGAHGMIQNVYLFGSPIVANKDDYLKARSVVSGRFLNGYASNDWILGYLFRATGGGIMRVAGLAPVEGIPGIENFNATQFVNGHMAYRTAMPRLLREVGWEVESDEFSEIEDPDPENHQERQRDLIREIQEARKQAEEKPDKKRFGFFKRGKLAEKKGWETYDAEQNDSSPPNTPDGNVDPAGSVLFDIDAIRAELASEQIEIKQLESTLPPIKVDLSSPQPPKTASPNLQKKESPSATPSPRESAPNNSFTLSDPPRRPTATGLQDIKPLPDVPRRPNGAEEPWKNEEEIQMTFDTAYHTPNESFISLGNSKLTSPPLPSYSSATSPNKMPDFRSPSNFNGGFVSHNAWADPDDGHGDDIKLTFA</sequence>
<protein>
    <submittedName>
        <fullName evidence="1">Uncharacterized protein</fullName>
    </submittedName>
</protein>
<reference evidence="1" key="1">
    <citation type="journal article" date="2022" name="bioRxiv">
        <title>Population genetic analysis of Ophidiomyces ophidiicola, the causative agent of snake fungal disease, indicates recent introductions to the USA.</title>
        <authorList>
            <person name="Ladner J.T."/>
            <person name="Palmer J.M."/>
            <person name="Ettinger C.L."/>
            <person name="Stajich J.E."/>
            <person name="Farrell T.M."/>
            <person name="Glorioso B.M."/>
            <person name="Lawson B."/>
            <person name="Price S.J."/>
            <person name="Stengle A.G."/>
            <person name="Grear D.A."/>
            <person name="Lorch J.M."/>
        </authorList>
    </citation>
    <scope>NUCLEOTIDE SEQUENCE</scope>
    <source>
        <strain evidence="1">NWHC 24266-5</strain>
    </source>
</reference>
<comment type="caution">
    <text evidence="1">The sequence shown here is derived from an EMBL/GenBank/DDBJ whole genome shotgun (WGS) entry which is preliminary data.</text>
</comment>
<accession>A0ACB8UPT8</accession>
<organism evidence="1">
    <name type="scientific">Ophidiomyces ophidiicola</name>
    <dbReference type="NCBI Taxonomy" id="1387563"/>
    <lineage>
        <taxon>Eukaryota</taxon>
        <taxon>Fungi</taxon>
        <taxon>Dikarya</taxon>
        <taxon>Ascomycota</taxon>
        <taxon>Pezizomycotina</taxon>
        <taxon>Eurotiomycetes</taxon>
        <taxon>Eurotiomycetidae</taxon>
        <taxon>Onygenales</taxon>
        <taxon>Onygenaceae</taxon>
        <taxon>Ophidiomyces</taxon>
    </lineage>
</organism>
<dbReference type="EMBL" id="JALBCA010000163">
    <property type="protein sequence ID" value="KAI2381847.1"/>
    <property type="molecule type" value="Genomic_DNA"/>
</dbReference>
<evidence type="ECO:0000313" key="1">
    <source>
        <dbReference type="EMBL" id="KAI2381847.1"/>
    </source>
</evidence>
<gene>
    <name evidence="1" type="ORF">LOY88_006534</name>
</gene>